<sequence>MSRYVLGVIAAWLLVMAVAGYAVLGHERTLRDGQLVLLRLAPVDPRSLMQGDYMALRFELDSQLRAENGKWPAYAHLQLGAGARTTFIGTGDTPINEPGRVSMRIRPGAGGASLGPNGFFFQEGKAALYEAAHWGGFRVAADGTALLTSLYSEDLRLLGNNRR</sequence>
<evidence type="ECO:0000313" key="6">
    <source>
        <dbReference type="Proteomes" id="UP000305198"/>
    </source>
</evidence>
<protein>
    <submittedName>
        <fullName evidence="1">Uncharacterized membrane-anchored protein</fullName>
    </submittedName>
</protein>
<dbReference type="OrthoDB" id="4868247at2"/>
<evidence type="ECO:0000313" key="3">
    <source>
        <dbReference type="EMBL" id="TKA90914.1"/>
    </source>
</evidence>
<dbReference type="EMBL" id="FOUA01000001">
    <property type="protein sequence ID" value="SFL64200.1"/>
    <property type="molecule type" value="Genomic_DNA"/>
</dbReference>
<reference evidence="3 6" key="2">
    <citation type="submission" date="2019-04" db="EMBL/GenBank/DDBJ databases">
        <title>Crypto-aerobic microbial life in anoxic (sulfidic) marine sediments.</title>
        <authorList>
            <person name="Bhattacharya S."/>
            <person name="Roy C."/>
            <person name="Mondal N."/>
            <person name="Sarkar J."/>
            <person name="Mandal S."/>
            <person name="Rameez M.J."/>
            <person name="Ghosh W."/>
        </authorList>
    </citation>
    <scope>NUCLEOTIDE SEQUENCE [LARGE SCALE GENOMIC DNA]</scope>
    <source>
        <strain evidence="3 6">SBBB</strain>
    </source>
</reference>
<dbReference type="Proteomes" id="UP000186904">
    <property type="component" value="Unassembled WGS sequence"/>
</dbReference>
<dbReference type="Proteomes" id="UP000186599">
    <property type="component" value="Unassembled WGS sequence"/>
</dbReference>
<keyword evidence="4" id="KW-1185">Reference proteome</keyword>
<dbReference type="InterPro" id="IPR025833">
    <property type="entry name" value="GDYXXLXY"/>
</dbReference>
<accession>A0A031M2T4</accession>
<organism evidence="3 6">
    <name type="scientific">Halopseudomonas bauzanensis</name>
    <dbReference type="NCBI Taxonomy" id="653930"/>
    <lineage>
        <taxon>Bacteria</taxon>
        <taxon>Pseudomonadati</taxon>
        <taxon>Pseudomonadota</taxon>
        <taxon>Gammaproteobacteria</taxon>
        <taxon>Pseudomonadales</taxon>
        <taxon>Pseudomonadaceae</taxon>
        <taxon>Halopseudomonas</taxon>
    </lineage>
</organism>
<reference evidence="4 5" key="1">
    <citation type="submission" date="2016-10" db="EMBL/GenBank/DDBJ databases">
        <authorList>
            <person name="de Groot N.N."/>
        </authorList>
    </citation>
    <scope>NUCLEOTIDE SEQUENCE [LARGE SCALE GENOMIC DNA]</scope>
    <source>
        <strain evidence="2 4">CGMCC 1.9095</strain>
        <strain evidence="1 5">DSM 22558</strain>
    </source>
</reference>
<name>A0A031M2T4_9GAMM</name>
<evidence type="ECO:0000313" key="5">
    <source>
        <dbReference type="Proteomes" id="UP000186904"/>
    </source>
</evidence>
<evidence type="ECO:0000313" key="4">
    <source>
        <dbReference type="Proteomes" id="UP000186599"/>
    </source>
</evidence>
<dbReference type="EMBL" id="SWAV01000004">
    <property type="protein sequence ID" value="TKA90914.1"/>
    <property type="molecule type" value="Genomic_DNA"/>
</dbReference>
<dbReference type="RefSeq" id="WP_036993507.1">
    <property type="nucleotide sequence ID" value="NZ_FOGN01000001.1"/>
</dbReference>
<dbReference type="EMBL" id="FOGN01000001">
    <property type="protein sequence ID" value="SER62249.1"/>
    <property type="molecule type" value="Genomic_DNA"/>
</dbReference>
<gene>
    <name evidence="3" type="ORF">FA869_12750</name>
    <name evidence="2" type="ORF">SAMN04487855_0504</name>
    <name evidence="1" type="ORF">SAMN05216589_1122</name>
</gene>
<evidence type="ECO:0000313" key="1">
    <source>
        <dbReference type="EMBL" id="SER62249.1"/>
    </source>
</evidence>
<dbReference type="AlphaFoldDB" id="A0A031M2T4"/>
<dbReference type="Proteomes" id="UP000305198">
    <property type="component" value="Unassembled WGS sequence"/>
</dbReference>
<dbReference type="Pfam" id="PF14345">
    <property type="entry name" value="GDYXXLXY"/>
    <property type="match status" value="1"/>
</dbReference>
<evidence type="ECO:0000313" key="2">
    <source>
        <dbReference type="EMBL" id="SFL64200.1"/>
    </source>
</evidence>
<proteinExistence type="predicted"/>
<dbReference type="STRING" id="653930.SAMN05216589_1122"/>